<evidence type="ECO:0000313" key="1">
    <source>
        <dbReference type="EMBL" id="JAH67746.1"/>
    </source>
</evidence>
<dbReference type="AlphaFoldDB" id="A0A0E9UPS4"/>
<proteinExistence type="predicted"/>
<reference evidence="1" key="1">
    <citation type="submission" date="2014-11" db="EMBL/GenBank/DDBJ databases">
        <authorList>
            <person name="Amaro Gonzalez C."/>
        </authorList>
    </citation>
    <scope>NUCLEOTIDE SEQUENCE</scope>
</reference>
<reference evidence="1" key="2">
    <citation type="journal article" date="2015" name="Fish Shellfish Immunol.">
        <title>Early steps in the European eel (Anguilla anguilla)-Vibrio vulnificus interaction in the gills: Role of the RtxA13 toxin.</title>
        <authorList>
            <person name="Callol A."/>
            <person name="Pajuelo D."/>
            <person name="Ebbesson L."/>
            <person name="Teles M."/>
            <person name="MacKenzie S."/>
            <person name="Amaro C."/>
        </authorList>
    </citation>
    <scope>NUCLEOTIDE SEQUENCE</scope>
</reference>
<dbReference type="EMBL" id="GBXM01040831">
    <property type="protein sequence ID" value="JAH67746.1"/>
    <property type="molecule type" value="Transcribed_RNA"/>
</dbReference>
<name>A0A0E9UPS4_ANGAN</name>
<organism evidence="1">
    <name type="scientific">Anguilla anguilla</name>
    <name type="common">European freshwater eel</name>
    <name type="synonym">Muraena anguilla</name>
    <dbReference type="NCBI Taxonomy" id="7936"/>
    <lineage>
        <taxon>Eukaryota</taxon>
        <taxon>Metazoa</taxon>
        <taxon>Chordata</taxon>
        <taxon>Craniata</taxon>
        <taxon>Vertebrata</taxon>
        <taxon>Euteleostomi</taxon>
        <taxon>Actinopterygii</taxon>
        <taxon>Neopterygii</taxon>
        <taxon>Teleostei</taxon>
        <taxon>Anguilliformes</taxon>
        <taxon>Anguillidae</taxon>
        <taxon>Anguilla</taxon>
    </lineage>
</organism>
<protein>
    <submittedName>
        <fullName evidence="1">Uncharacterized protein</fullName>
    </submittedName>
</protein>
<sequence>MRNLLNYKGTTVPFETDRIKNNLYSKKE</sequence>
<accession>A0A0E9UPS4</accession>